<dbReference type="InterPro" id="IPR005183">
    <property type="entry name" value="DUF305_CopM-like"/>
</dbReference>
<name>A0A6J7IPS3_9ZZZZ</name>
<reference evidence="2" key="1">
    <citation type="submission" date="2020-05" db="EMBL/GenBank/DDBJ databases">
        <authorList>
            <person name="Chiriac C."/>
            <person name="Salcher M."/>
            <person name="Ghai R."/>
            <person name="Kavagutti S V."/>
        </authorList>
    </citation>
    <scope>NUCLEOTIDE SEQUENCE</scope>
</reference>
<gene>
    <name evidence="2" type="ORF">UFOPK3610_02050</name>
</gene>
<evidence type="ECO:0000313" key="2">
    <source>
        <dbReference type="EMBL" id="CAB4933283.1"/>
    </source>
</evidence>
<dbReference type="EMBL" id="CAFBMR010000165">
    <property type="protein sequence ID" value="CAB4933283.1"/>
    <property type="molecule type" value="Genomic_DNA"/>
</dbReference>
<dbReference type="AlphaFoldDB" id="A0A6J7IPS3"/>
<protein>
    <submittedName>
        <fullName evidence="2">Unannotated protein</fullName>
    </submittedName>
</protein>
<sequence>MFAQMMIPHHEQAVEMSTLAETRATDVEIVALAELIKGEQQPEIDSMTAWLQAWGSSVMDHDEAMAMGHGMQGMLSDAQIAELKAASGPQFDRLYATYMIAHHEGAIEMAKQVVESTNADVAALAKSIIAGQTGEIEQLKAFLEQ</sequence>
<feature type="domain" description="DUF305" evidence="1">
    <location>
        <begin position="1"/>
        <end position="143"/>
    </location>
</feature>
<dbReference type="Pfam" id="PF03713">
    <property type="entry name" value="DUF305"/>
    <property type="match status" value="1"/>
</dbReference>
<proteinExistence type="predicted"/>
<dbReference type="PANTHER" id="PTHR36933">
    <property type="entry name" value="SLL0788 PROTEIN"/>
    <property type="match status" value="1"/>
</dbReference>
<dbReference type="Gene3D" id="1.20.1260.10">
    <property type="match status" value="1"/>
</dbReference>
<dbReference type="PANTHER" id="PTHR36933:SF1">
    <property type="entry name" value="SLL0788 PROTEIN"/>
    <property type="match status" value="1"/>
</dbReference>
<organism evidence="2">
    <name type="scientific">freshwater metagenome</name>
    <dbReference type="NCBI Taxonomy" id="449393"/>
    <lineage>
        <taxon>unclassified sequences</taxon>
        <taxon>metagenomes</taxon>
        <taxon>ecological metagenomes</taxon>
    </lineage>
</organism>
<dbReference type="InterPro" id="IPR012347">
    <property type="entry name" value="Ferritin-like"/>
</dbReference>
<accession>A0A6J7IPS3</accession>
<evidence type="ECO:0000259" key="1">
    <source>
        <dbReference type="Pfam" id="PF03713"/>
    </source>
</evidence>